<dbReference type="InterPro" id="IPR029063">
    <property type="entry name" value="SAM-dependent_MTases_sf"/>
</dbReference>
<comment type="function">
    <text evidence="5">Methylates the class 1 translation termination release factors RF1/PrfA and RF2/PrfB on the glutamine residue of the universally conserved GGQ motif.</text>
</comment>
<dbReference type="PANTHER" id="PTHR18895:SF74">
    <property type="entry name" value="MTRF1L RELEASE FACTOR GLUTAMINE METHYLTRANSFERASE"/>
    <property type="match status" value="1"/>
</dbReference>
<dbReference type="Pfam" id="PF05175">
    <property type="entry name" value="MTS"/>
    <property type="match status" value="1"/>
</dbReference>
<dbReference type="RefSeq" id="WP_307633509.1">
    <property type="nucleotide sequence ID" value="NZ_JAPHEH010000001.1"/>
</dbReference>
<feature type="binding site" evidence="5">
    <location>
        <position position="190"/>
    </location>
    <ligand>
        <name>S-adenosyl-L-methionine</name>
        <dbReference type="ChEBI" id="CHEBI:59789"/>
    </ligand>
</feature>
<dbReference type="Gene3D" id="1.10.8.10">
    <property type="entry name" value="DNA helicase RuvA subunit, C-terminal domain"/>
    <property type="match status" value="1"/>
</dbReference>
<dbReference type="Proteomes" id="UP001154240">
    <property type="component" value="Unassembled WGS sequence"/>
</dbReference>
<dbReference type="InterPro" id="IPR002052">
    <property type="entry name" value="DNA_methylase_N6_adenine_CS"/>
</dbReference>
<keyword evidence="2 5" id="KW-0808">Transferase</keyword>
<dbReference type="InterPro" id="IPR050320">
    <property type="entry name" value="N5-glutamine_MTase"/>
</dbReference>
<feature type="domain" description="Methyltransferase small" evidence="6">
    <location>
        <begin position="116"/>
        <end position="198"/>
    </location>
</feature>
<dbReference type="NCBIfam" id="TIGR00536">
    <property type="entry name" value="hemK_fam"/>
    <property type="match status" value="1"/>
</dbReference>
<dbReference type="AlphaFoldDB" id="A0A9X4RQS6"/>
<dbReference type="InterPro" id="IPR007848">
    <property type="entry name" value="Small_mtfrase_dom"/>
</dbReference>
<evidence type="ECO:0000259" key="7">
    <source>
        <dbReference type="Pfam" id="PF17827"/>
    </source>
</evidence>
<evidence type="ECO:0000256" key="4">
    <source>
        <dbReference type="ARBA" id="ARBA00048391"/>
    </source>
</evidence>
<dbReference type="CDD" id="cd02440">
    <property type="entry name" value="AdoMet_MTases"/>
    <property type="match status" value="1"/>
</dbReference>
<keyword evidence="1 5" id="KW-0489">Methyltransferase</keyword>
<keyword evidence="3 5" id="KW-0949">S-adenosyl-L-methionine</keyword>
<dbReference type="PROSITE" id="PS00092">
    <property type="entry name" value="N6_MTASE"/>
    <property type="match status" value="1"/>
</dbReference>
<evidence type="ECO:0000259" key="6">
    <source>
        <dbReference type="Pfam" id="PF05175"/>
    </source>
</evidence>
<sequence length="285" mass="31834">MILKQLYLESVQRLADAGVSEPEIEAALLLGHVLNYTRSQFFLALEQEIPSNQHSLFEKLLSRRLLREPLAYITGEQEFWSLPFTVSRNVLIPRPETEELLEKVFATVRQDGLPPGPLLDLGVGSGAITVVLARELADRQVFGVDLSLDALTVARGNIGRHQVQPRVFLVNADWLTAFRQERNFALVVSNPPYIDATAMETLQPEVKDFEPHRALHGGSDGLSDIRALAAQVHPVMVAGGLFFMEIGADQREAVLKIFSSFPEYDRLQVHSDLAGLPRIFQARRC</sequence>
<dbReference type="GO" id="GO:0003676">
    <property type="term" value="F:nucleic acid binding"/>
    <property type="evidence" value="ECO:0007669"/>
    <property type="project" value="InterPro"/>
</dbReference>
<evidence type="ECO:0000256" key="5">
    <source>
        <dbReference type="HAMAP-Rule" id="MF_02126"/>
    </source>
</evidence>
<dbReference type="EC" id="2.1.1.297" evidence="5"/>
<feature type="binding site" evidence="5">
    <location>
        <position position="174"/>
    </location>
    <ligand>
        <name>S-adenosyl-L-methionine</name>
        <dbReference type="ChEBI" id="CHEBI:59789"/>
    </ligand>
</feature>
<dbReference type="Pfam" id="PF17827">
    <property type="entry name" value="PrmC_N"/>
    <property type="match status" value="1"/>
</dbReference>
<gene>
    <name evidence="5 8" type="primary">prmC</name>
    <name evidence="8" type="ORF">OLX77_10295</name>
</gene>
<dbReference type="HAMAP" id="MF_02126">
    <property type="entry name" value="RF_methyltr_PrmC"/>
    <property type="match status" value="1"/>
</dbReference>
<feature type="binding site" evidence="5">
    <location>
        <begin position="190"/>
        <end position="193"/>
    </location>
    <ligand>
        <name>substrate</name>
    </ligand>
</feature>
<dbReference type="PANTHER" id="PTHR18895">
    <property type="entry name" value="HEMK METHYLTRANSFERASE"/>
    <property type="match status" value="1"/>
</dbReference>
<evidence type="ECO:0000313" key="8">
    <source>
        <dbReference type="EMBL" id="MDG4476542.1"/>
    </source>
</evidence>
<dbReference type="InterPro" id="IPR019874">
    <property type="entry name" value="RF_methyltr_PrmC"/>
</dbReference>
<accession>A0A9X4RQS6</accession>
<dbReference type="SUPFAM" id="SSF53335">
    <property type="entry name" value="S-adenosyl-L-methionine-dependent methyltransferases"/>
    <property type="match status" value="1"/>
</dbReference>
<dbReference type="Gene3D" id="3.40.50.150">
    <property type="entry name" value="Vaccinia Virus protein VP39"/>
    <property type="match status" value="1"/>
</dbReference>
<organism evidence="8 9">
    <name type="scientific">Thiovibrio frasassiensis</name>
    <dbReference type="NCBI Taxonomy" id="2984131"/>
    <lineage>
        <taxon>Bacteria</taxon>
        <taxon>Pseudomonadati</taxon>
        <taxon>Thermodesulfobacteriota</taxon>
        <taxon>Desulfobulbia</taxon>
        <taxon>Desulfobulbales</taxon>
        <taxon>Thiovibrionaceae</taxon>
        <taxon>Thiovibrio</taxon>
    </lineage>
</organism>
<feature type="binding site" evidence="5">
    <location>
        <position position="145"/>
    </location>
    <ligand>
        <name>S-adenosyl-L-methionine</name>
        <dbReference type="ChEBI" id="CHEBI:59789"/>
    </ligand>
</feature>
<reference evidence="8" key="1">
    <citation type="journal article" date="2022" name="bioRxiv">
        <title>Thiovibrio frasassiensisgen. nov., sp. nov., an autotrophic, elemental sulfur disproportionating bacterium isolated from sulfidic karst sediment, and proposal of Thiovibrionaceae fam. nov.</title>
        <authorList>
            <person name="Aronson H."/>
            <person name="Thomas C."/>
            <person name="Bhattacharyya M."/>
            <person name="Eckstein S."/>
            <person name="Jensen S."/>
            <person name="Barco R."/>
            <person name="Macalady J."/>
            <person name="Amend J."/>
        </authorList>
    </citation>
    <scope>NUCLEOTIDE SEQUENCE</scope>
    <source>
        <strain evidence="8">RS19-109</strain>
    </source>
</reference>
<evidence type="ECO:0000256" key="3">
    <source>
        <dbReference type="ARBA" id="ARBA00022691"/>
    </source>
</evidence>
<evidence type="ECO:0000313" key="9">
    <source>
        <dbReference type="Proteomes" id="UP001154240"/>
    </source>
</evidence>
<dbReference type="InterPro" id="IPR040758">
    <property type="entry name" value="PrmC_N"/>
</dbReference>
<reference evidence="8" key="2">
    <citation type="submission" date="2022-10" db="EMBL/GenBank/DDBJ databases">
        <authorList>
            <person name="Aronson H.S."/>
        </authorList>
    </citation>
    <scope>NUCLEOTIDE SEQUENCE</scope>
    <source>
        <strain evidence="8">RS19-109</strain>
    </source>
</reference>
<feature type="binding site" evidence="5">
    <location>
        <begin position="122"/>
        <end position="126"/>
    </location>
    <ligand>
        <name>S-adenosyl-L-methionine</name>
        <dbReference type="ChEBI" id="CHEBI:59789"/>
    </ligand>
</feature>
<comment type="catalytic activity">
    <reaction evidence="4 5">
        <text>L-glutaminyl-[peptide chain release factor] + S-adenosyl-L-methionine = N(5)-methyl-L-glutaminyl-[peptide chain release factor] + S-adenosyl-L-homocysteine + H(+)</text>
        <dbReference type="Rhea" id="RHEA:42896"/>
        <dbReference type="Rhea" id="RHEA-COMP:10271"/>
        <dbReference type="Rhea" id="RHEA-COMP:10272"/>
        <dbReference type="ChEBI" id="CHEBI:15378"/>
        <dbReference type="ChEBI" id="CHEBI:30011"/>
        <dbReference type="ChEBI" id="CHEBI:57856"/>
        <dbReference type="ChEBI" id="CHEBI:59789"/>
        <dbReference type="ChEBI" id="CHEBI:61891"/>
        <dbReference type="EC" id="2.1.1.297"/>
    </reaction>
</comment>
<dbReference type="GO" id="GO:0102559">
    <property type="term" value="F:peptide chain release factor N(5)-glutamine methyltransferase activity"/>
    <property type="evidence" value="ECO:0007669"/>
    <property type="project" value="UniProtKB-EC"/>
</dbReference>
<keyword evidence="9" id="KW-1185">Reference proteome</keyword>
<evidence type="ECO:0000256" key="2">
    <source>
        <dbReference type="ARBA" id="ARBA00022679"/>
    </source>
</evidence>
<dbReference type="InterPro" id="IPR004556">
    <property type="entry name" value="HemK-like"/>
</dbReference>
<comment type="similarity">
    <text evidence="5">Belongs to the protein N5-glutamine methyltransferase family. PrmC subfamily.</text>
</comment>
<proteinExistence type="inferred from homology"/>
<evidence type="ECO:0000256" key="1">
    <source>
        <dbReference type="ARBA" id="ARBA00022603"/>
    </source>
</evidence>
<dbReference type="EMBL" id="JAPHEH010000001">
    <property type="protein sequence ID" value="MDG4476542.1"/>
    <property type="molecule type" value="Genomic_DNA"/>
</dbReference>
<dbReference type="GO" id="GO:0032259">
    <property type="term" value="P:methylation"/>
    <property type="evidence" value="ECO:0007669"/>
    <property type="project" value="UniProtKB-KW"/>
</dbReference>
<comment type="caution">
    <text evidence="8">The sequence shown here is derived from an EMBL/GenBank/DDBJ whole genome shotgun (WGS) entry which is preliminary data.</text>
</comment>
<protein>
    <recommendedName>
        <fullName evidence="5">Release factor glutamine methyltransferase</fullName>
        <shortName evidence="5">RF MTase</shortName>
        <ecNumber evidence="5">2.1.1.297</ecNumber>
    </recommendedName>
    <alternativeName>
        <fullName evidence="5">N5-glutamine methyltransferase PrmC</fullName>
    </alternativeName>
    <alternativeName>
        <fullName evidence="5">Protein-(glutamine-N5) MTase PrmC</fullName>
    </alternativeName>
    <alternativeName>
        <fullName evidence="5">Protein-glutamine N-methyltransferase PrmC</fullName>
    </alternativeName>
</protein>
<name>A0A9X4RQS6_9BACT</name>
<feature type="domain" description="Release factor glutamine methyltransferase N-terminal" evidence="7">
    <location>
        <begin position="9"/>
        <end position="75"/>
    </location>
</feature>
<dbReference type="NCBIfam" id="TIGR03534">
    <property type="entry name" value="RF_mod_PrmC"/>
    <property type="match status" value="1"/>
</dbReference>